<protein>
    <submittedName>
        <fullName evidence="9">PTS system mannose/fructose/N-acetylgalactosamine-transporter subunit IIB</fullName>
    </submittedName>
</protein>
<comment type="caution">
    <text evidence="9">The sequence shown here is derived from an EMBL/GenBank/DDBJ whole genome shotgun (WGS) entry which is preliminary data.</text>
</comment>
<keyword evidence="4" id="KW-0762">Sugar transport</keyword>
<dbReference type="RefSeq" id="WP_125579208.1">
    <property type="nucleotide sequence ID" value="NZ_BOLV01000001.1"/>
</dbReference>
<evidence type="ECO:0000256" key="3">
    <source>
        <dbReference type="ARBA" id="ARBA00022490"/>
    </source>
</evidence>
<evidence type="ECO:0000256" key="1">
    <source>
        <dbReference type="ARBA" id="ARBA00004496"/>
    </source>
</evidence>
<dbReference type="SUPFAM" id="SSF52728">
    <property type="entry name" value="PTS IIb component"/>
    <property type="match status" value="1"/>
</dbReference>
<dbReference type="EMBL" id="JBHTOA010000016">
    <property type="protein sequence ID" value="MFD1398344.1"/>
    <property type="molecule type" value="Genomic_DNA"/>
</dbReference>
<keyword evidence="5" id="KW-0808">Transferase</keyword>
<evidence type="ECO:0000313" key="10">
    <source>
        <dbReference type="Proteomes" id="UP001597199"/>
    </source>
</evidence>
<proteinExistence type="predicted"/>
<keyword evidence="3" id="KW-0963">Cytoplasm</keyword>
<organism evidence="9 10">
    <name type="scientific">Lacticaseibacillus suilingensis</name>
    <dbReference type="NCBI Taxonomy" id="2799577"/>
    <lineage>
        <taxon>Bacteria</taxon>
        <taxon>Bacillati</taxon>
        <taxon>Bacillota</taxon>
        <taxon>Bacilli</taxon>
        <taxon>Lactobacillales</taxon>
        <taxon>Lactobacillaceae</taxon>
        <taxon>Lacticaseibacillus</taxon>
    </lineage>
</organism>
<evidence type="ECO:0000256" key="2">
    <source>
        <dbReference type="ARBA" id="ARBA00022448"/>
    </source>
</evidence>
<accession>A0ABW4BCZ1</accession>
<dbReference type="CDD" id="cd00001">
    <property type="entry name" value="PTS_IIB_man"/>
    <property type="match status" value="1"/>
</dbReference>
<evidence type="ECO:0000256" key="5">
    <source>
        <dbReference type="ARBA" id="ARBA00022679"/>
    </source>
</evidence>
<evidence type="ECO:0000256" key="7">
    <source>
        <dbReference type="ARBA" id="ARBA00022777"/>
    </source>
</evidence>
<evidence type="ECO:0000256" key="6">
    <source>
        <dbReference type="ARBA" id="ARBA00022683"/>
    </source>
</evidence>
<feature type="domain" description="PTS EIIB type-4" evidence="8">
    <location>
        <begin position="1"/>
        <end position="162"/>
    </location>
</feature>
<dbReference type="InterPro" id="IPR036667">
    <property type="entry name" value="PTS_IIB_sorbose-sp_sf"/>
</dbReference>
<evidence type="ECO:0000256" key="4">
    <source>
        <dbReference type="ARBA" id="ARBA00022597"/>
    </source>
</evidence>
<gene>
    <name evidence="9" type="ORF">ACFQ41_03365</name>
</gene>
<evidence type="ECO:0000259" key="8">
    <source>
        <dbReference type="PROSITE" id="PS51101"/>
    </source>
</evidence>
<comment type="subcellular location">
    <subcellularLocation>
        <location evidence="1">Cytoplasm</location>
    </subcellularLocation>
</comment>
<evidence type="ECO:0000313" key="9">
    <source>
        <dbReference type="EMBL" id="MFD1398344.1"/>
    </source>
</evidence>
<keyword evidence="6" id="KW-0598">Phosphotransferase system</keyword>
<dbReference type="Proteomes" id="UP001597199">
    <property type="component" value="Unassembled WGS sequence"/>
</dbReference>
<keyword evidence="10" id="KW-1185">Reference proteome</keyword>
<sequence>MAIIASRIDGRLVHGQVANLWTTKLQASRIIVVDDEASKDKIQKSGLRMAAPMSVRLSVLDADTAADHINAGKYDSQRVFVVAKRPATFLKLVQKGVPIKELNVGNMSQTNETKSVSKSINVVQEDIDAFHELDKAGVKLTAQMVPADDSHDFLPMLAKVEG</sequence>
<reference evidence="10" key="1">
    <citation type="journal article" date="2019" name="Int. J. Syst. Evol. Microbiol.">
        <title>The Global Catalogue of Microorganisms (GCM) 10K type strain sequencing project: providing services to taxonomists for standard genome sequencing and annotation.</title>
        <authorList>
            <consortium name="The Broad Institute Genomics Platform"/>
            <consortium name="The Broad Institute Genome Sequencing Center for Infectious Disease"/>
            <person name="Wu L."/>
            <person name="Ma J."/>
        </authorList>
    </citation>
    <scope>NUCLEOTIDE SEQUENCE [LARGE SCALE GENOMIC DNA]</scope>
    <source>
        <strain evidence="10">CCM 9110</strain>
    </source>
</reference>
<name>A0ABW4BCZ1_9LACO</name>
<dbReference type="InterPro" id="IPR004720">
    <property type="entry name" value="PTS_IIB_sorbose-sp"/>
</dbReference>
<keyword evidence="7" id="KW-0418">Kinase</keyword>
<dbReference type="PROSITE" id="PS51101">
    <property type="entry name" value="PTS_EIIB_TYPE_4"/>
    <property type="match status" value="1"/>
</dbReference>
<dbReference type="Gene3D" id="3.40.35.10">
    <property type="entry name" value="Phosphotransferase system, sorbose subfamily IIB component"/>
    <property type="match status" value="1"/>
</dbReference>
<dbReference type="Pfam" id="PF03830">
    <property type="entry name" value="PTSIIB_sorb"/>
    <property type="match status" value="1"/>
</dbReference>
<keyword evidence="2" id="KW-0813">Transport</keyword>